<proteinExistence type="predicted"/>
<comment type="caution">
    <text evidence="2">The sequence shown here is derived from an EMBL/GenBank/DDBJ whole genome shotgun (WGS) entry which is preliminary data.</text>
</comment>
<name>A0ABQ9X349_9EUKA</name>
<evidence type="ECO:0000256" key="1">
    <source>
        <dbReference type="SAM" id="MobiDB-lite"/>
    </source>
</evidence>
<feature type="region of interest" description="Disordered" evidence="1">
    <location>
        <begin position="207"/>
        <end position="229"/>
    </location>
</feature>
<organism evidence="2 3">
    <name type="scientific">Blattamonas nauphoetae</name>
    <dbReference type="NCBI Taxonomy" id="2049346"/>
    <lineage>
        <taxon>Eukaryota</taxon>
        <taxon>Metamonada</taxon>
        <taxon>Preaxostyla</taxon>
        <taxon>Oxymonadida</taxon>
        <taxon>Blattamonas</taxon>
    </lineage>
</organism>
<dbReference type="EMBL" id="JARBJD010000234">
    <property type="protein sequence ID" value="KAK2946186.1"/>
    <property type="molecule type" value="Genomic_DNA"/>
</dbReference>
<evidence type="ECO:0000313" key="2">
    <source>
        <dbReference type="EMBL" id="KAK2946186.1"/>
    </source>
</evidence>
<keyword evidence="3" id="KW-1185">Reference proteome</keyword>
<feature type="region of interest" description="Disordered" evidence="1">
    <location>
        <begin position="154"/>
        <end position="183"/>
    </location>
</feature>
<accession>A0ABQ9X349</accession>
<gene>
    <name evidence="2" type="ORF">BLNAU_18862</name>
</gene>
<dbReference type="Proteomes" id="UP001281761">
    <property type="component" value="Unassembled WGS sequence"/>
</dbReference>
<evidence type="ECO:0000313" key="3">
    <source>
        <dbReference type="Proteomes" id="UP001281761"/>
    </source>
</evidence>
<sequence>MIFSTMRKMVTYKETLIALVCGLPRLTAELRHNILRNMTALAEDERHELLSSPDSMLVWNCISNRISSTQRNITTMFESFRRTKTLKLNEAQKKNLKEEMTRIGTKISETHLLLFDRLKERQFSRKDHAGLLCCPNAGRSLVFPALDVLFPATQNPSTNASDGIDDAEDSDESHTTHRYKQAQGQFNTPIRIRPKRAVYDSHFEDMSDSEDYTTIPSPSKVHVSSDDFI</sequence>
<protein>
    <submittedName>
        <fullName evidence="2">Uncharacterized protein</fullName>
    </submittedName>
</protein>
<reference evidence="2 3" key="1">
    <citation type="journal article" date="2022" name="bioRxiv">
        <title>Genomics of Preaxostyla Flagellates Illuminates Evolutionary Transitions and the Path Towards Mitochondrial Loss.</title>
        <authorList>
            <person name="Novak L.V.F."/>
            <person name="Treitli S.C."/>
            <person name="Pyrih J."/>
            <person name="Halakuc P."/>
            <person name="Pipaliya S.V."/>
            <person name="Vacek V."/>
            <person name="Brzon O."/>
            <person name="Soukal P."/>
            <person name="Eme L."/>
            <person name="Dacks J.B."/>
            <person name="Karnkowska A."/>
            <person name="Elias M."/>
            <person name="Hampl V."/>
        </authorList>
    </citation>
    <scope>NUCLEOTIDE SEQUENCE [LARGE SCALE GENOMIC DNA]</scope>
    <source>
        <strain evidence="2">NAU3</strain>
        <tissue evidence="2">Gut</tissue>
    </source>
</reference>